<evidence type="ECO:0000256" key="2">
    <source>
        <dbReference type="ARBA" id="ARBA00023235"/>
    </source>
</evidence>
<dbReference type="GO" id="GO:0016791">
    <property type="term" value="F:phosphatase activity"/>
    <property type="evidence" value="ECO:0007669"/>
    <property type="project" value="TreeGrafter"/>
</dbReference>
<dbReference type="PROSITE" id="PS00175">
    <property type="entry name" value="PG_MUTASE"/>
    <property type="match status" value="1"/>
</dbReference>
<dbReference type="PANTHER" id="PTHR48100:SF1">
    <property type="entry name" value="HISTIDINE PHOSPHATASE FAMILY PROTEIN-RELATED"/>
    <property type="match status" value="1"/>
</dbReference>
<feature type="active site" description="Tele-phosphohistidine intermediate" evidence="3">
    <location>
        <position position="12"/>
    </location>
</feature>
<keyword evidence="6" id="KW-1185">Reference proteome</keyword>
<keyword evidence="2" id="KW-0413">Isomerase</keyword>
<organism evidence="5 6">
    <name type="scientific">Paenibacillus arenilitoris</name>
    <dbReference type="NCBI Taxonomy" id="2772299"/>
    <lineage>
        <taxon>Bacteria</taxon>
        <taxon>Bacillati</taxon>
        <taxon>Bacillota</taxon>
        <taxon>Bacilli</taxon>
        <taxon>Bacillales</taxon>
        <taxon>Paenibacillaceae</taxon>
        <taxon>Paenibacillus</taxon>
    </lineage>
</organism>
<evidence type="ECO:0000313" key="5">
    <source>
        <dbReference type="EMBL" id="MBD2867138.1"/>
    </source>
</evidence>
<comment type="caution">
    <text evidence="5">The sequence shown here is derived from an EMBL/GenBank/DDBJ whole genome shotgun (WGS) entry which is preliminary data.</text>
</comment>
<feature type="active site" description="Proton donor/acceptor" evidence="3">
    <location>
        <position position="85"/>
    </location>
</feature>
<dbReference type="GO" id="GO:0005737">
    <property type="term" value="C:cytoplasm"/>
    <property type="evidence" value="ECO:0007669"/>
    <property type="project" value="TreeGrafter"/>
</dbReference>
<dbReference type="InterPro" id="IPR013078">
    <property type="entry name" value="His_Pase_superF_clade-1"/>
</dbReference>
<evidence type="ECO:0000256" key="1">
    <source>
        <dbReference type="ARBA" id="ARBA00023152"/>
    </source>
</evidence>
<dbReference type="InterPro" id="IPR029033">
    <property type="entry name" value="His_PPase_superfam"/>
</dbReference>
<name>A0A927H463_9BACL</name>
<gene>
    <name evidence="5" type="ORF">IDH41_01010</name>
</gene>
<dbReference type="RefSeq" id="WP_190857433.1">
    <property type="nucleotide sequence ID" value="NZ_JACXIY010000001.1"/>
</dbReference>
<feature type="binding site" evidence="4">
    <location>
        <begin position="11"/>
        <end position="18"/>
    </location>
    <ligand>
        <name>substrate</name>
    </ligand>
</feature>
<proteinExistence type="predicted"/>
<dbReference type="Proteomes" id="UP000632125">
    <property type="component" value="Unassembled WGS sequence"/>
</dbReference>
<dbReference type="SMART" id="SM00855">
    <property type="entry name" value="PGAM"/>
    <property type="match status" value="1"/>
</dbReference>
<accession>A0A927H463</accession>
<sequence>MSETTTIYLTRHGQTEWNVQKRFQGHNDSPLTELGIKQAMWLGESLKDHKMDLIYSSSSQRAIKTAELLKGNRPLPINICKAFREIDLGIWEGITQDEAKSKHAHQYHNFWNDPEAFYVENCETFQQVNERVINKLHHIVGEHIGKTIFIVTHTVVIKLIMAYFEQRELKNIWNPPYIYPTCLCKIEINKNNHTIILHGDMSHYKEGIVES</sequence>
<dbReference type="SUPFAM" id="SSF53254">
    <property type="entry name" value="Phosphoglycerate mutase-like"/>
    <property type="match status" value="1"/>
</dbReference>
<dbReference type="CDD" id="cd07067">
    <property type="entry name" value="HP_PGM_like"/>
    <property type="match status" value="1"/>
</dbReference>
<evidence type="ECO:0000256" key="4">
    <source>
        <dbReference type="PIRSR" id="PIRSR613078-2"/>
    </source>
</evidence>
<dbReference type="InterPro" id="IPR001345">
    <property type="entry name" value="PG/BPGM_mutase_AS"/>
</dbReference>
<dbReference type="AlphaFoldDB" id="A0A927H463"/>
<dbReference type="Gene3D" id="3.40.50.1240">
    <property type="entry name" value="Phosphoglycerate mutase-like"/>
    <property type="match status" value="1"/>
</dbReference>
<dbReference type="Pfam" id="PF00300">
    <property type="entry name" value="His_Phos_1"/>
    <property type="match status" value="1"/>
</dbReference>
<keyword evidence="1" id="KW-0324">Glycolysis</keyword>
<feature type="binding site" evidence="4">
    <location>
        <position position="61"/>
    </location>
    <ligand>
        <name>substrate</name>
    </ligand>
</feature>
<evidence type="ECO:0000313" key="6">
    <source>
        <dbReference type="Proteomes" id="UP000632125"/>
    </source>
</evidence>
<dbReference type="InterPro" id="IPR050275">
    <property type="entry name" value="PGM_Phosphatase"/>
</dbReference>
<dbReference type="PANTHER" id="PTHR48100">
    <property type="entry name" value="BROAD-SPECIFICITY PHOSPHATASE YOR283W-RELATED"/>
    <property type="match status" value="1"/>
</dbReference>
<evidence type="ECO:0000256" key="3">
    <source>
        <dbReference type="PIRSR" id="PIRSR613078-1"/>
    </source>
</evidence>
<protein>
    <submittedName>
        <fullName evidence="5">Histidine phosphatase family protein</fullName>
    </submittedName>
</protein>
<reference evidence="5" key="1">
    <citation type="submission" date="2020-09" db="EMBL/GenBank/DDBJ databases">
        <title>A novel bacterium of genus Paenibacillus, isolated from South China Sea.</title>
        <authorList>
            <person name="Huang H."/>
            <person name="Mo K."/>
            <person name="Hu Y."/>
        </authorList>
    </citation>
    <scope>NUCLEOTIDE SEQUENCE</scope>
    <source>
        <strain evidence="5">IB182493</strain>
    </source>
</reference>
<dbReference type="EMBL" id="JACXIY010000001">
    <property type="protein sequence ID" value="MBD2867138.1"/>
    <property type="molecule type" value="Genomic_DNA"/>
</dbReference>